<dbReference type="InterPro" id="IPR040040">
    <property type="entry name" value="ATG11"/>
</dbReference>
<dbReference type="PANTHER" id="PTHR13222:SF1">
    <property type="entry name" value="RB1-INDUCIBLE COILED-COIL PROTEIN 1"/>
    <property type="match status" value="1"/>
</dbReference>
<feature type="coiled-coil region" evidence="5">
    <location>
        <begin position="237"/>
        <end position="303"/>
    </location>
</feature>
<dbReference type="Gene3D" id="3.10.20.90">
    <property type="entry name" value="Phosphatidylinositol 3-kinase Catalytic Subunit, Chain A, domain 1"/>
    <property type="match status" value="1"/>
</dbReference>
<evidence type="ECO:0000313" key="8">
    <source>
        <dbReference type="EMBL" id="LAC23150.1"/>
    </source>
</evidence>
<organism evidence="8">
    <name type="scientific">Hirondellea gigas</name>
    <dbReference type="NCBI Taxonomy" id="1518452"/>
    <lineage>
        <taxon>Eukaryota</taxon>
        <taxon>Metazoa</taxon>
        <taxon>Ecdysozoa</taxon>
        <taxon>Arthropoda</taxon>
        <taxon>Crustacea</taxon>
        <taxon>Multicrustacea</taxon>
        <taxon>Malacostraca</taxon>
        <taxon>Eumalacostraca</taxon>
        <taxon>Peracarida</taxon>
        <taxon>Amphipoda</taxon>
        <taxon>Amphilochidea</taxon>
        <taxon>Lysianassida</taxon>
        <taxon>Lysianassidira</taxon>
        <taxon>Lysianassoidea</taxon>
        <taxon>Lysianassidae</taxon>
        <taxon>Hirondellea</taxon>
    </lineage>
</organism>
<dbReference type="Pfam" id="PF04108">
    <property type="entry name" value="ATG17_like"/>
    <property type="match status" value="1"/>
</dbReference>
<dbReference type="GO" id="GO:0000045">
    <property type="term" value="P:autophagosome assembly"/>
    <property type="evidence" value="ECO:0007669"/>
    <property type="project" value="InterPro"/>
</dbReference>
<proteinExistence type="evidence at transcript level"/>
<evidence type="ECO:0000256" key="3">
    <source>
        <dbReference type="ARBA" id="ARBA00023006"/>
    </source>
</evidence>
<feature type="region of interest" description="Disordered" evidence="6">
    <location>
        <begin position="755"/>
        <end position="778"/>
    </location>
</feature>
<dbReference type="GO" id="GO:0019901">
    <property type="term" value="F:protein kinase binding"/>
    <property type="evidence" value="ECO:0007669"/>
    <property type="project" value="TreeGrafter"/>
</dbReference>
<dbReference type="SUPFAM" id="SSF54236">
    <property type="entry name" value="Ubiquitin-like"/>
    <property type="match status" value="1"/>
</dbReference>
<dbReference type="GO" id="GO:0034517">
    <property type="term" value="P:ribophagy"/>
    <property type="evidence" value="ECO:0007669"/>
    <property type="project" value="TreeGrafter"/>
</dbReference>
<dbReference type="AlphaFoldDB" id="A0A6A7FXQ5"/>
<evidence type="ECO:0000256" key="5">
    <source>
        <dbReference type="SAM" id="Coils"/>
    </source>
</evidence>
<dbReference type="GO" id="GO:0061709">
    <property type="term" value="P:reticulophagy"/>
    <property type="evidence" value="ECO:0007669"/>
    <property type="project" value="TreeGrafter"/>
</dbReference>
<dbReference type="PROSITE" id="PS50053">
    <property type="entry name" value="UBIQUITIN_2"/>
    <property type="match status" value="1"/>
</dbReference>
<dbReference type="GO" id="GO:0034727">
    <property type="term" value="P:piecemeal microautophagy of the nucleus"/>
    <property type="evidence" value="ECO:0007669"/>
    <property type="project" value="TreeGrafter"/>
</dbReference>
<dbReference type="GO" id="GO:0000422">
    <property type="term" value="P:autophagy of mitochondrion"/>
    <property type="evidence" value="ECO:0007669"/>
    <property type="project" value="TreeGrafter"/>
</dbReference>
<keyword evidence="1" id="KW-0813">Transport</keyword>
<accession>A0A6A7FXQ5</accession>
<evidence type="ECO:0000256" key="1">
    <source>
        <dbReference type="ARBA" id="ARBA00022448"/>
    </source>
</evidence>
<keyword evidence="4 5" id="KW-0175">Coiled coil</keyword>
<dbReference type="GO" id="GO:0015031">
    <property type="term" value="P:protein transport"/>
    <property type="evidence" value="ECO:0007669"/>
    <property type="project" value="UniProtKB-KW"/>
</dbReference>
<dbReference type="InterPro" id="IPR029071">
    <property type="entry name" value="Ubiquitin-like_domsf"/>
</dbReference>
<name>A0A6A7FXQ5_9CRUS</name>
<dbReference type="Pfam" id="PF10377">
    <property type="entry name" value="ATG11"/>
    <property type="match status" value="1"/>
</dbReference>
<feature type="coiled-coil region" evidence="5">
    <location>
        <begin position="815"/>
        <end position="880"/>
    </location>
</feature>
<reference evidence="8" key="1">
    <citation type="submission" date="2017-11" db="EMBL/GenBank/DDBJ databases">
        <title>The sensing device of the deep-sea amphipod.</title>
        <authorList>
            <person name="Kobayashi H."/>
            <person name="Nagahama T."/>
            <person name="Arai W."/>
            <person name="Sasagawa Y."/>
            <person name="Umeda M."/>
            <person name="Hayashi T."/>
            <person name="Nikaido I."/>
            <person name="Watanabe H."/>
            <person name="Oguri K."/>
            <person name="Kitazato H."/>
            <person name="Fujioka K."/>
            <person name="Kido Y."/>
            <person name="Takami H."/>
        </authorList>
    </citation>
    <scope>NUCLEOTIDE SEQUENCE</scope>
    <source>
        <tissue evidence="8">Whole body</tissue>
    </source>
</reference>
<evidence type="ECO:0000256" key="4">
    <source>
        <dbReference type="ARBA" id="ARBA00023054"/>
    </source>
</evidence>
<keyword evidence="3" id="KW-0072">Autophagy</keyword>
<feature type="coiled-coil region" evidence="5">
    <location>
        <begin position="612"/>
        <end position="663"/>
    </location>
</feature>
<dbReference type="InterPro" id="IPR000626">
    <property type="entry name" value="Ubiquitin-like_dom"/>
</dbReference>
<feature type="coiled-coil region" evidence="5">
    <location>
        <begin position="690"/>
        <end position="739"/>
    </location>
</feature>
<evidence type="ECO:0000259" key="7">
    <source>
        <dbReference type="PROSITE" id="PS50053"/>
    </source>
</evidence>
<dbReference type="GO" id="GO:0060090">
    <property type="term" value="F:molecular adaptor activity"/>
    <property type="evidence" value="ECO:0007669"/>
    <property type="project" value="TreeGrafter"/>
</dbReference>
<keyword evidence="2" id="KW-0653">Protein transport</keyword>
<sequence length="979" mass="112157">MLRVFAADSGQSFDIRFGPADDVAGLAKSLAKQTIIPAQDQILICHNGVELDHRYSLKSYGLIEKDMAVFLFNRKNLTGKSRVSLNLRQLDFQVPRSPDISSREDNPLFDSESILVRHFPDFKISFKAHVAIVNGFLRGGEKRIFAYDQCLGAQKVKCHALTAVVCNLNTHSNHLTTRFTEFITSFEEQYSEHQKLLDQFEPSLAELRRHKLHPVLQTLTEATLLDYVQESTFRKWAEGCDENHRNLRKKVQHLKEAIQEISESVQDENKKSPPASIDLRDSINQCQNLHQEQEAICESLQDDYNGVIETIQSIIDSGKAPSDAGASDRCKAYAHQNTHHKELIVRMEKIDQQLADYGGSFVEYEKKLSDFFYGQLGAVSDIQSQIRDLGNRLTMYEETLQNQSQVFKRFVEVQNTPKAYYACLPEISRRRAFGRRFLTEMNSMAEKLGTWRDDEVLRRENFFSKYGKGIPGKLAKCLEDQPPYCDIQTREFDVNLPEIDSYTLPSGCELMNQEEKHDDITMGSLILDSNKDDSEFESVGKLSQNLEKLNTENSYLRAELALYRIDSFDFGDAECIVDHDDQLLKMTEKARILHLEAAETGKIEREENETQFAILQVEISKQKAEIENLRQANNLLEGGTEAKEVLEKERSNHSIEISRIESEFSSKLSESEKLLTERESELRSDYDMQVARLKAQLSYAEQNVEELQSKLQSDHQSEIDRLENEFASKLSNSEQLSSDLQSKLALKDREIEEFQCRQPSSDADADAATEAQPPHPHPPLADFEQIITQSKQEMLALSAQLETKSGQFDAEIAKRIEAESELKDNSEKIRELSMNLERSEAENKTLAERTGLLIQDHKGCKRLQIDYDRLRSANEETTERLTRIANAKISYQMFDHGDLALFMKNEKMHLEAYNIRCPNYFLSRISKQSIFNSGRVIDGNPILGRILYMETHVAKEEDPAYGLEPGTEYRDLIVEHIEI</sequence>
<feature type="domain" description="Ubiquitin-like" evidence="7">
    <location>
        <begin position="1"/>
        <end position="77"/>
    </location>
</feature>
<evidence type="ECO:0000256" key="2">
    <source>
        <dbReference type="ARBA" id="ARBA00022927"/>
    </source>
</evidence>
<protein>
    <recommendedName>
        <fullName evidence="7">Ubiquitin-like domain-containing protein</fullName>
    </recommendedName>
</protein>
<dbReference type="PANTHER" id="PTHR13222">
    <property type="entry name" value="RB1-INDUCIBLE COILED-COIL"/>
    <property type="match status" value="1"/>
</dbReference>
<dbReference type="EMBL" id="IACT01003932">
    <property type="protein sequence ID" value="LAC23150.1"/>
    <property type="molecule type" value="mRNA"/>
</dbReference>
<evidence type="ECO:0000256" key="6">
    <source>
        <dbReference type="SAM" id="MobiDB-lite"/>
    </source>
</evidence>
<dbReference type="InterPro" id="IPR019460">
    <property type="entry name" value="Atg11_C"/>
</dbReference>
<dbReference type="GO" id="GO:0034045">
    <property type="term" value="C:phagophore assembly site membrane"/>
    <property type="evidence" value="ECO:0007669"/>
    <property type="project" value="TreeGrafter"/>
</dbReference>
<dbReference type="InterPro" id="IPR045326">
    <property type="entry name" value="ATG17-like_dom"/>
</dbReference>
<dbReference type="GO" id="GO:1990316">
    <property type="term" value="C:Atg1/ULK1 kinase complex"/>
    <property type="evidence" value="ECO:0007669"/>
    <property type="project" value="TreeGrafter"/>
</dbReference>